<dbReference type="WBParaSite" id="SSTP_0000701000.1">
    <property type="protein sequence ID" value="SSTP_0000701000.1"/>
    <property type="gene ID" value="SSTP_0000701000"/>
</dbReference>
<dbReference type="Proteomes" id="UP000035681">
    <property type="component" value="Unplaced"/>
</dbReference>
<protein>
    <submittedName>
        <fullName evidence="2 3">DUF4174 domain-containing protein</fullName>
    </submittedName>
</protein>
<name>A0A0K0EBZ3_STRER</name>
<organism evidence="2">
    <name type="scientific">Strongyloides stercoralis</name>
    <name type="common">Threadworm</name>
    <dbReference type="NCBI Taxonomy" id="6248"/>
    <lineage>
        <taxon>Eukaryota</taxon>
        <taxon>Metazoa</taxon>
        <taxon>Ecdysozoa</taxon>
        <taxon>Nematoda</taxon>
        <taxon>Chromadorea</taxon>
        <taxon>Rhabditida</taxon>
        <taxon>Tylenchina</taxon>
        <taxon>Panagrolaimomorpha</taxon>
        <taxon>Strongyloidoidea</taxon>
        <taxon>Strongyloididae</taxon>
        <taxon>Strongyloides</taxon>
    </lineage>
</organism>
<evidence type="ECO:0000313" key="2">
    <source>
        <dbReference type="WBParaSite" id="SSTP_0000701000.1"/>
    </source>
</evidence>
<dbReference type="WBParaSite" id="TCONS_00013414.p1">
    <property type="protein sequence ID" value="TCONS_00013414.p1"/>
    <property type="gene ID" value="XLOC_009310"/>
</dbReference>
<keyword evidence="1" id="KW-1185">Reference proteome</keyword>
<evidence type="ECO:0000313" key="3">
    <source>
        <dbReference type="WBParaSite" id="SSTP_0000701200.1"/>
    </source>
</evidence>
<proteinExistence type="predicted"/>
<accession>A0A0K0EBZ3</accession>
<dbReference type="AlphaFoldDB" id="A0A0K0EBZ3"/>
<sequence length="129" mass="14972">MLFTYSIITHTAKAQVSFPTLNMAQLDTIPTSNTWISLDENQKLIVLKLRRGETIQRHNKELLQVEQTYRNMVKSLSNTFTGAIVVETASTRLISFRFNYNNFRTSFKHYVDLIDKANPSTHKKILNHL</sequence>
<reference evidence="2 3" key="1">
    <citation type="submission" date="2015-08" db="UniProtKB">
        <authorList>
            <consortium name="WormBaseParasite"/>
        </authorList>
    </citation>
    <scope>IDENTIFICATION</scope>
</reference>
<dbReference type="WBParaSite" id="SSTP_0000701200.1">
    <property type="protein sequence ID" value="SSTP_0000701200.1"/>
    <property type="gene ID" value="SSTP_0000701200"/>
</dbReference>
<evidence type="ECO:0000313" key="1">
    <source>
        <dbReference type="Proteomes" id="UP000035681"/>
    </source>
</evidence>